<organism evidence="1">
    <name type="scientific">hydrocarbon metagenome</name>
    <dbReference type="NCBI Taxonomy" id="938273"/>
    <lineage>
        <taxon>unclassified sequences</taxon>
        <taxon>metagenomes</taxon>
        <taxon>ecological metagenomes</taxon>
    </lineage>
</organism>
<comment type="caution">
    <text evidence="1">The sequence shown here is derived from an EMBL/GenBank/DDBJ whole genome shotgun (WGS) entry which is preliminary data.</text>
</comment>
<protein>
    <submittedName>
        <fullName evidence="1">Uncharacterized protein</fullName>
    </submittedName>
</protein>
<sequence length="42" mass="4671">MNDHHRVQGNLSVGQDSAYDLLPCLFISLLKEVSAILAKTSW</sequence>
<name>A0A0W8FLV9_9ZZZZ</name>
<dbReference type="EMBL" id="LNQE01001010">
    <property type="protein sequence ID" value="KUG21901.1"/>
    <property type="molecule type" value="Genomic_DNA"/>
</dbReference>
<accession>A0A0W8FLV9</accession>
<dbReference type="AlphaFoldDB" id="A0A0W8FLV9"/>
<proteinExistence type="predicted"/>
<reference evidence="1" key="1">
    <citation type="journal article" date="2015" name="Proc. Natl. Acad. Sci. U.S.A.">
        <title>Networks of energetic and metabolic interactions define dynamics in microbial communities.</title>
        <authorList>
            <person name="Embree M."/>
            <person name="Liu J.K."/>
            <person name="Al-Bassam M.M."/>
            <person name="Zengler K."/>
        </authorList>
    </citation>
    <scope>NUCLEOTIDE SEQUENCE</scope>
</reference>
<gene>
    <name evidence="1" type="ORF">ASZ90_008326</name>
</gene>
<evidence type="ECO:0000313" key="1">
    <source>
        <dbReference type="EMBL" id="KUG21901.1"/>
    </source>
</evidence>